<dbReference type="AlphaFoldDB" id="A0A9W6NUN8"/>
<dbReference type="RefSeq" id="WP_269322973.1">
    <property type="nucleotide sequence ID" value="NZ_BAAAUZ010000011.1"/>
</dbReference>
<evidence type="ECO:0000256" key="1">
    <source>
        <dbReference type="ARBA" id="ARBA00005254"/>
    </source>
</evidence>
<dbReference type="InterPro" id="IPR002539">
    <property type="entry name" value="MaoC-like_dom"/>
</dbReference>
<dbReference type="Pfam" id="PF01575">
    <property type="entry name" value="MaoC_dehydratas"/>
    <property type="match status" value="1"/>
</dbReference>
<dbReference type="InterPro" id="IPR029069">
    <property type="entry name" value="HotDog_dom_sf"/>
</dbReference>
<name>A0A9W6NUN8_9PSEU</name>
<evidence type="ECO:0000313" key="3">
    <source>
        <dbReference type="EMBL" id="GLL09793.1"/>
    </source>
</evidence>
<reference evidence="3" key="2">
    <citation type="submission" date="2023-01" db="EMBL/GenBank/DDBJ databases">
        <authorList>
            <person name="Sun Q."/>
            <person name="Evtushenko L."/>
        </authorList>
    </citation>
    <scope>NUCLEOTIDE SEQUENCE</scope>
    <source>
        <strain evidence="3">VKM Ac-1069</strain>
    </source>
</reference>
<dbReference type="InterPro" id="IPR039375">
    <property type="entry name" value="NodN-like"/>
</dbReference>
<comment type="caution">
    <text evidence="3">The sequence shown here is derived from an EMBL/GenBank/DDBJ whole genome shotgun (WGS) entry which is preliminary data.</text>
</comment>
<organism evidence="3 4">
    <name type="scientific">Pseudonocardia halophobica</name>
    <dbReference type="NCBI Taxonomy" id="29401"/>
    <lineage>
        <taxon>Bacteria</taxon>
        <taxon>Bacillati</taxon>
        <taxon>Actinomycetota</taxon>
        <taxon>Actinomycetes</taxon>
        <taxon>Pseudonocardiales</taxon>
        <taxon>Pseudonocardiaceae</taxon>
        <taxon>Pseudonocardia</taxon>
    </lineage>
</organism>
<protein>
    <submittedName>
        <fullName evidence="3">Enoyl-CoA hydratase 1</fullName>
    </submittedName>
</protein>
<accession>A0A9W6NUN8</accession>
<dbReference type="SUPFAM" id="SSF54637">
    <property type="entry name" value="Thioesterase/thiol ester dehydrase-isomerase"/>
    <property type="match status" value="1"/>
</dbReference>
<dbReference type="Proteomes" id="UP001143463">
    <property type="component" value="Unassembled WGS sequence"/>
</dbReference>
<comment type="similarity">
    <text evidence="1">Belongs to the enoyl-CoA hydratase/isomerase family.</text>
</comment>
<feature type="domain" description="MaoC-like" evidence="2">
    <location>
        <begin position="18"/>
        <end position="130"/>
    </location>
</feature>
<dbReference type="PANTHER" id="PTHR42993:SF1">
    <property type="entry name" value="MAOC-LIKE DEHYDRATASE DOMAIN-CONTAINING PROTEIN"/>
    <property type="match status" value="1"/>
</dbReference>
<evidence type="ECO:0000313" key="4">
    <source>
        <dbReference type="Proteomes" id="UP001143463"/>
    </source>
</evidence>
<evidence type="ECO:0000259" key="2">
    <source>
        <dbReference type="Pfam" id="PF01575"/>
    </source>
</evidence>
<sequence>MGDGGGPRMFASATDLVATAGEELGPGDWFTVTQDVIDRFADATGDHQWIHVDPERAAREAPGGTTIAHGMLTFSLLGTLQPSVYQVAAQSILNVGANRLRFLSPVPVDSRIRLREGVVDGQETAAGLRVTSSVTIEIEGAPKPAMVAEIVFLYRDDVA</sequence>
<dbReference type="CDD" id="cd03450">
    <property type="entry name" value="NodN"/>
    <property type="match status" value="1"/>
</dbReference>
<dbReference type="EMBL" id="BSFQ01000003">
    <property type="protein sequence ID" value="GLL09793.1"/>
    <property type="molecule type" value="Genomic_DNA"/>
</dbReference>
<dbReference type="PANTHER" id="PTHR42993">
    <property type="entry name" value="MAOC-LIKE DEHYDRATASE DOMAIN-CONTAINING PROTEIN"/>
    <property type="match status" value="1"/>
</dbReference>
<dbReference type="Gene3D" id="3.10.129.10">
    <property type="entry name" value="Hotdog Thioesterase"/>
    <property type="match status" value="1"/>
</dbReference>
<keyword evidence="4" id="KW-1185">Reference proteome</keyword>
<reference evidence="3" key="1">
    <citation type="journal article" date="2014" name="Int. J. Syst. Evol. Microbiol.">
        <title>Complete genome sequence of Corynebacterium casei LMG S-19264T (=DSM 44701T), isolated from a smear-ripened cheese.</title>
        <authorList>
            <consortium name="US DOE Joint Genome Institute (JGI-PGF)"/>
            <person name="Walter F."/>
            <person name="Albersmeier A."/>
            <person name="Kalinowski J."/>
            <person name="Ruckert C."/>
        </authorList>
    </citation>
    <scope>NUCLEOTIDE SEQUENCE</scope>
    <source>
        <strain evidence="3">VKM Ac-1069</strain>
    </source>
</reference>
<proteinExistence type="inferred from homology"/>
<gene>
    <name evidence="3" type="ORF">GCM10017577_09330</name>
</gene>